<evidence type="ECO:0000313" key="3">
    <source>
        <dbReference type="EMBL" id="GMN40845.1"/>
    </source>
</evidence>
<dbReference type="InterPro" id="IPR050898">
    <property type="entry name" value="Plant_acyltransferase"/>
</dbReference>
<dbReference type="Proteomes" id="UP001187192">
    <property type="component" value="Unassembled WGS sequence"/>
</dbReference>
<dbReference type="PANTHER" id="PTHR31147">
    <property type="entry name" value="ACYL TRANSFERASE 4"/>
    <property type="match status" value="1"/>
</dbReference>
<name>A0AA87ZXI3_FICCA</name>
<dbReference type="PANTHER" id="PTHR31147:SF66">
    <property type="entry name" value="OS05G0315700 PROTEIN"/>
    <property type="match status" value="1"/>
</dbReference>
<dbReference type="EMBL" id="BTGU01000011">
    <property type="protein sequence ID" value="GMN40845.1"/>
    <property type="molecule type" value="Genomic_DNA"/>
</dbReference>
<dbReference type="GO" id="GO:0016740">
    <property type="term" value="F:transferase activity"/>
    <property type="evidence" value="ECO:0007669"/>
    <property type="project" value="UniProtKB-KW"/>
</dbReference>
<reference evidence="3" key="1">
    <citation type="submission" date="2023-07" db="EMBL/GenBank/DDBJ databases">
        <title>draft genome sequence of fig (Ficus carica).</title>
        <authorList>
            <person name="Takahashi T."/>
            <person name="Nishimura K."/>
        </authorList>
    </citation>
    <scope>NUCLEOTIDE SEQUENCE</scope>
</reference>
<evidence type="ECO:0008006" key="5">
    <source>
        <dbReference type="Google" id="ProtNLM"/>
    </source>
</evidence>
<accession>A0AA87ZXI3</accession>
<gene>
    <name evidence="3" type="ORF">TIFTF001_010065</name>
</gene>
<organism evidence="3 4">
    <name type="scientific">Ficus carica</name>
    <name type="common">Common fig</name>
    <dbReference type="NCBI Taxonomy" id="3494"/>
    <lineage>
        <taxon>Eukaryota</taxon>
        <taxon>Viridiplantae</taxon>
        <taxon>Streptophyta</taxon>
        <taxon>Embryophyta</taxon>
        <taxon>Tracheophyta</taxon>
        <taxon>Spermatophyta</taxon>
        <taxon>Magnoliopsida</taxon>
        <taxon>eudicotyledons</taxon>
        <taxon>Gunneridae</taxon>
        <taxon>Pentapetalae</taxon>
        <taxon>rosids</taxon>
        <taxon>fabids</taxon>
        <taxon>Rosales</taxon>
        <taxon>Moraceae</taxon>
        <taxon>Ficeae</taxon>
        <taxon>Ficus</taxon>
    </lineage>
</organism>
<sequence length="373" mass="41594">MVDCTGEGVLFVAATADVGLEQLGDAIRPPCPYLDEFLYNVPGSDDILGCPLPLIQVTRLTCGGFVVALRLNHTMSDAFGVVQFLNTITEMARGRKVPSIPPVWQREILNARNPPRITCPHQEYQDVVTLQTPNSKASNMVMDPNNVVQCSFFFSSNQIRNLRELLPKHLRNCTRFELLTACLWKCRTIALELDPKETVRISCLTSIRGNKNVNNLSLPSGYYGNAFAYPAAVSNVRVLCDSPLGYAVKLVKKAKDQVNDEYIKSVADLMVIKGRPLYTVPGNYIVSDNTRTGFNKIDFGWGLPVFGGPAMALSLISFYIPYEEKGEKGVVVPICLPTASAMERFKQELKKMTDEEKPYKMHHFKDFKIVSSL</sequence>
<keyword evidence="4" id="KW-1185">Reference proteome</keyword>
<dbReference type="Pfam" id="PF02458">
    <property type="entry name" value="Transferase"/>
    <property type="match status" value="1"/>
</dbReference>
<proteinExistence type="inferred from homology"/>
<dbReference type="InterPro" id="IPR023213">
    <property type="entry name" value="CAT-like_dom_sf"/>
</dbReference>
<comment type="similarity">
    <text evidence="1">Belongs to the plant acyltransferase family.</text>
</comment>
<evidence type="ECO:0000256" key="2">
    <source>
        <dbReference type="ARBA" id="ARBA00022679"/>
    </source>
</evidence>
<comment type="caution">
    <text evidence="3">The sequence shown here is derived from an EMBL/GenBank/DDBJ whole genome shotgun (WGS) entry which is preliminary data.</text>
</comment>
<keyword evidence="2" id="KW-0808">Transferase</keyword>
<protein>
    <recommendedName>
        <fullName evidence="5">Methanol O-anthraniloyltransferase-like</fullName>
    </recommendedName>
</protein>
<evidence type="ECO:0000313" key="4">
    <source>
        <dbReference type="Proteomes" id="UP001187192"/>
    </source>
</evidence>
<dbReference type="AlphaFoldDB" id="A0AA87ZXI3"/>
<dbReference type="Gene3D" id="3.30.559.10">
    <property type="entry name" value="Chloramphenicol acetyltransferase-like domain"/>
    <property type="match status" value="2"/>
</dbReference>
<evidence type="ECO:0000256" key="1">
    <source>
        <dbReference type="ARBA" id="ARBA00009861"/>
    </source>
</evidence>
<dbReference type="GO" id="GO:0009836">
    <property type="term" value="P:fruit ripening, climacteric"/>
    <property type="evidence" value="ECO:0007669"/>
    <property type="project" value="UniProtKB-ARBA"/>
</dbReference>